<comment type="catalytic activity">
    <reaction evidence="10">
        <text>isochorismate + 2-oxoglutarate + H(+) = 5-enolpyruvoyl-6-hydroxy-2-succinyl-cyclohex-3-ene-1-carboxylate + CO2</text>
        <dbReference type="Rhea" id="RHEA:25593"/>
        <dbReference type="ChEBI" id="CHEBI:15378"/>
        <dbReference type="ChEBI" id="CHEBI:16526"/>
        <dbReference type="ChEBI" id="CHEBI:16810"/>
        <dbReference type="ChEBI" id="CHEBI:29780"/>
        <dbReference type="ChEBI" id="CHEBI:58818"/>
        <dbReference type="EC" id="2.2.1.9"/>
    </reaction>
</comment>
<dbReference type="CDD" id="cd02009">
    <property type="entry name" value="TPP_SHCHC_synthase"/>
    <property type="match status" value="1"/>
</dbReference>
<keyword evidence="6 10" id="KW-0460">Magnesium</keyword>
<dbReference type="InterPro" id="IPR029061">
    <property type="entry name" value="THDP-binding"/>
</dbReference>
<dbReference type="GO" id="GO:0030976">
    <property type="term" value="F:thiamine pyrophosphate binding"/>
    <property type="evidence" value="ECO:0007669"/>
    <property type="project" value="UniProtKB-UniRule"/>
</dbReference>
<comment type="pathway">
    <text evidence="11">Quinol/quinone metabolism; 1,4-dihydroxy-2-naphthoate biosynthesis; 1,4-dihydroxy-2-naphthoate from chorismate: step 1/7.</text>
</comment>
<sequence>MEQIRGAKDHDVRFTQPLADKPPFALIDWLDAQPIFPKFYWQSRDTREEVVALGQVYTFTDPAPAYAILGDDQRVWGGRSFDGHTPKNPRCMSSFFFLPQIELTRFDNHWSLSVNLNNEPQRTLSALQKLLLEVPTLRSMTAEVNTVEHTPTLPQWNDLVEKVLSGITQQQFKKVVLARKTKLSLDAPISAAQLLKASHAQNHHSFHFLLALDSRHSFMGSTPERLYLRHGQTLETEALAGTIGRGMNAAQDMELANWLAHDSKNLNENQLVVEDIIESLTPYAEQIHSQSEAQLVRLRKVQHLKKRIDAGLKSGINGVQLLSVLQPTAAVAGLPRQSALAFIAENEPFARGWYAGSMGYFSHAQAEFCVAIRSALVVDKEVQLFAGAGIVPGSIAEHEWQELDKKALYFTELDYRPFTAGSGLMNHDQALLNRLWSRVLLEELSRLGVTQVCVAPGSRSTPLTLEAHANAAFTLHTHYDERGLGFMALGLAKASQQPVAVIVTSGTAVANLLPAIAESKLTGERLVVLTADRPPELVGCGANQAIVQSGIFSHHVNATLDLPSPAIHHPLTWLLTSIDNVMTRQALLGGSVHINCPFPEPLYSAGDEAIYQPYLASVQRWREHQRPFTERHQSLAQSVPSSLDGFLVKGVVIVGSLTSDEAQAAQRFAQAMGWPLLCDPQSGISSEWAHFDLWLQHQPARDVLNQCEVVVQFGSRIVSKRLAQWLANWCGQARGEYHYVSPQTERNNPWHAMQQQWVCDIPNWVEALLSKRLAGQNTQQGWADELTRYAQSVRQLAQLHFSSSALSEVALALDLTERAMQADLFLGNSLIVRLVDMFSALDGREVFSNRGASGIDGLVATASGVQRARQKPLFMLMGDTSLLYDLNSLALMRNPPQPTVIVVTNNDGGAIFDLLPVPSEQREALYQMPHGMDFAHAAQQFGLAYCSAQTLEHYQTLVEEHFAQGVGTLLIEVKTPPQQASMHIKQLTSQLHAL</sequence>
<dbReference type="InterPro" id="IPR005801">
    <property type="entry name" value="ADC_synthase"/>
</dbReference>
<dbReference type="InterPro" id="IPR029035">
    <property type="entry name" value="DHS-like_NAD/FAD-binding_dom"/>
</dbReference>
<comment type="function">
    <text evidence="11">Catalyzes the conversion of chorismate to isochorismate.</text>
</comment>
<proteinExistence type="inferred from homology"/>
<evidence type="ECO:0000256" key="1">
    <source>
        <dbReference type="ARBA" id="ARBA00000799"/>
    </source>
</evidence>
<dbReference type="EMBL" id="ACYU01000127">
    <property type="protein sequence ID" value="EEW06129.1"/>
    <property type="molecule type" value="Genomic_DNA"/>
</dbReference>
<evidence type="ECO:0000256" key="8">
    <source>
        <dbReference type="ARBA" id="ARBA00023211"/>
    </source>
</evidence>
<dbReference type="PANTHER" id="PTHR42916:SF1">
    <property type="entry name" value="PROTEIN PHYLLO, CHLOROPLASTIC"/>
    <property type="match status" value="1"/>
</dbReference>
<dbReference type="InterPro" id="IPR004433">
    <property type="entry name" value="MenaQ_synth_MenD"/>
</dbReference>
<dbReference type="Pfam" id="PF02775">
    <property type="entry name" value="TPP_enzyme_C"/>
    <property type="match status" value="1"/>
</dbReference>
<dbReference type="SUPFAM" id="SSF52467">
    <property type="entry name" value="DHS-like NAD/FAD-binding domain"/>
    <property type="match status" value="1"/>
</dbReference>
<comment type="cofactor">
    <cofactor evidence="10">
        <name>Mg(2+)</name>
        <dbReference type="ChEBI" id="CHEBI:18420"/>
    </cofactor>
    <cofactor evidence="10">
        <name>Mn(2+)</name>
        <dbReference type="ChEBI" id="CHEBI:29035"/>
    </cofactor>
</comment>
<evidence type="ECO:0000256" key="9">
    <source>
        <dbReference type="ARBA" id="ARBA00023235"/>
    </source>
</evidence>
<keyword evidence="8 10" id="KW-0464">Manganese</keyword>
<dbReference type="FunFam" id="3.40.50.970:FF:000103">
    <property type="entry name" value="2-succinyl-5-enolpyruvyl-6-hydroxy-3-cyclohexene-1-carboxylate synthase"/>
    <property type="match status" value="1"/>
</dbReference>
<dbReference type="UniPathway" id="UPA00079"/>
<evidence type="ECO:0000313" key="16">
    <source>
        <dbReference type="EMBL" id="EEW06129.1"/>
    </source>
</evidence>
<dbReference type="HAMAP" id="MF_01935">
    <property type="entry name" value="MenF"/>
    <property type="match status" value="1"/>
</dbReference>
<dbReference type="InterPro" id="IPR015890">
    <property type="entry name" value="Chorismate_C"/>
</dbReference>
<comment type="similarity">
    <text evidence="2 11">Belongs to the isochorismate synthase family.</text>
</comment>
<gene>
    <name evidence="10 16" type="primary">menD</name>
    <name evidence="11" type="synonym">menF</name>
    <name evidence="16" type="ORF">VMB_26500</name>
</gene>
<feature type="binding site" evidence="11">
    <location>
        <position position="268"/>
    </location>
    <ligand>
        <name>Mg(2+)</name>
        <dbReference type="ChEBI" id="CHEBI:18420"/>
    </ligand>
</feature>
<reference evidence="16 17" key="1">
    <citation type="journal article" date="2009" name="BMC Evol. Biol.">
        <title>Genomic taxonomy of Vibrios.</title>
        <authorList>
            <person name="Thompson C.C."/>
            <person name="Vicente A.C."/>
            <person name="Souza R.C."/>
            <person name="Vasconcelos A.T."/>
            <person name="Vesth T."/>
            <person name="Alves N.Jr."/>
            <person name="Ussery D.W."/>
            <person name="Iida T."/>
            <person name="Thompson F.L."/>
        </authorList>
    </citation>
    <scope>NUCLEOTIDE SEQUENCE [LARGE SCALE GENOMIC DNA]</scope>
    <source>
        <strain evidence="16 17">VM603</strain>
    </source>
</reference>
<evidence type="ECO:0000259" key="13">
    <source>
        <dbReference type="Pfam" id="PF02775"/>
    </source>
</evidence>
<dbReference type="Proteomes" id="UP000004827">
    <property type="component" value="Unassembled WGS sequence"/>
</dbReference>
<feature type="domain" description="Thiamine pyrophosphate enzyme TPP-binding" evidence="13">
    <location>
        <begin position="842"/>
        <end position="973"/>
    </location>
</feature>
<dbReference type="GO" id="GO:0070204">
    <property type="term" value="F:2-succinyl-5-enolpyruvyl-6-hydroxy-3-cyclohexene-1-carboxylic-acid synthase activity"/>
    <property type="evidence" value="ECO:0007669"/>
    <property type="project" value="UniProtKB-UniRule"/>
</dbReference>
<feature type="domain" description="Menaquinone biosynthesis protein MenD middle" evidence="15">
    <location>
        <begin position="613"/>
        <end position="826"/>
    </location>
</feature>
<evidence type="ECO:0000259" key="14">
    <source>
        <dbReference type="Pfam" id="PF02776"/>
    </source>
</evidence>
<dbReference type="Pfam" id="PF02776">
    <property type="entry name" value="TPP_enzyme_N"/>
    <property type="match status" value="1"/>
</dbReference>
<dbReference type="HAMAP" id="MF_01659">
    <property type="entry name" value="MenD"/>
    <property type="match status" value="1"/>
</dbReference>
<dbReference type="InterPro" id="IPR032264">
    <property type="entry name" value="MenD_middle"/>
</dbReference>
<evidence type="ECO:0000256" key="3">
    <source>
        <dbReference type="ARBA" id="ARBA00022428"/>
    </source>
</evidence>
<dbReference type="Gene3D" id="3.60.120.10">
    <property type="entry name" value="Anthranilate synthase"/>
    <property type="match status" value="1"/>
</dbReference>
<dbReference type="NCBIfam" id="TIGR00173">
    <property type="entry name" value="menD"/>
    <property type="match status" value="1"/>
</dbReference>
<evidence type="ECO:0000256" key="11">
    <source>
        <dbReference type="HAMAP-Rule" id="MF_01935"/>
    </source>
</evidence>
<comment type="pathway">
    <text evidence="10">Quinol/quinone metabolism; menaquinone biosynthesis.</text>
</comment>
<name>D2YGK3_VIBMI</name>
<dbReference type="AlphaFoldDB" id="D2YGK3"/>
<evidence type="ECO:0000259" key="15">
    <source>
        <dbReference type="Pfam" id="PF16582"/>
    </source>
</evidence>
<keyword evidence="7 10" id="KW-0786">Thiamine pyrophosphate</keyword>
<dbReference type="Gene3D" id="3.40.50.1220">
    <property type="entry name" value="TPP-binding domain"/>
    <property type="match status" value="1"/>
</dbReference>
<dbReference type="InterPro" id="IPR004561">
    <property type="entry name" value="IsoChor_synthase"/>
</dbReference>
<evidence type="ECO:0000256" key="2">
    <source>
        <dbReference type="ARBA" id="ARBA00005297"/>
    </source>
</evidence>
<keyword evidence="4 10" id="KW-0808">Transferase</keyword>
<dbReference type="GO" id="GO:0030145">
    <property type="term" value="F:manganese ion binding"/>
    <property type="evidence" value="ECO:0007669"/>
    <property type="project" value="UniProtKB-UniRule"/>
</dbReference>
<dbReference type="InterPro" id="IPR011766">
    <property type="entry name" value="TPP_enzyme_TPP-bd"/>
</dbReference>
<evidence type="ECO:0000256" key="6">
    <source>
        <dbReference type="ARBA" id="ARBA00022842"/>
    </source>
</evidence>
<comment type="cofactor">
    <cofactor evidence="10">
        <name>thiamine diphosphate</name>
        <dbReference type="ChEBI" id="CHEBI:58937"/>
    </cofactor>
    <text evidence="10">Binds 1 thiamine pyrophosphate per subunit.</text>
</comment>
<keyword evidence="5 10" id="KW-0479">Metal-binding</keyword>
<evidence type="ECO:0000256" key="5">
    <source>
        <dbReference type="ARBA" id="ARBA00022723"/>
    </source>
</evidence>
<protein>
    <recommendedName>
        <fullName evidence="10 11">Multifunctional fusion protein</fullName>
    </recommendedName>
    <domain>
        <recommendedName>
            <fullName evidence="10">2-succinyl-5-enolpyruvyl-6-hydroxy-3-cyclohexene-1-carboxylate synthase</fullName>
            <shortName evidence="10">SEPHCHC synthase</shortName>
            <ecNumber evidence="10">2.2.1.9</ecNumber>
        </recommendedName>
        <alternativeName>
            <fullName evidence="10">Menaquinone biosynthesis protein MenD</fullName>
        </alternativeName>
    </domain>
    <domain>
        <recommendedName>
            <fullName evidence="11">Isochorismate synthase MenF</fullName>
            <ecNumber evidence="11">5.4.4.2</ecNumber>
        </recommendedName>
        <alternativeName>
            <fullName evidence="11">Isochorismate mutase</fullName>
        </alternativeName>
    </domain>
</protein>
<feature type="binding site" evidence="11">
    <location>
        <position position="402"/>
    </location>
    <ligand>
        <name>Mg(2+)</name>
        <dbReference type="ChEBI" id="CHEBI:18420"/>
    </ligand>
</feature>
<dbReference type="InterPro" id="IPR012001">
    <property type="entry name" value="Thiamin_PyroP_enz_TPP-bd_dom"/>
</dbReference>
<comment type="function">
    <text evidence="10">Catalyzes the thiamine diphosphate-dependent decarboxylation of 2-oxoglutarate and the subsequent addition of the resulting succinic semialdehyde-thiamine pyrophosphate anion to isochorismate to yield 2-succinyl-5-enolpyruvyl-6-hydroxy-3-cyclohexene-1-carboxylate (SEPHCHC).</text>
</comment>
<comment type="subunit">
    <text evidence="10">Homodimer.</text>
</comment>
<feature type="domain" description="Chorismate-utilising enzyme C-terminal" evidence="12">
    <location>
        <begin position="155"/>
        <end position="406"/>
    </location>
</feature>
<comment type="caution">
    <text evidence="16">The sequence shown here is derived from an EMBL/GenBank/DDBJ whole genome shotgun (WGS) entry which is preliminary data.</text>
</comment>
<dbReference type="NCBIfam" id="TIGR00543">
    <property type="entry name" value="isochor_syn"/>
    <property type="match status" value="1"/>
</dbReference>
<dbReference type="CDD" id="cd07037">
    <property type="entry name" value="TPP_PYR_MenD"/>
    <property type="match status" value="1"/>
</dbReference>
<dbReference type="GO" id="GO:0009234">
    <property type="term" value="P:menaquinone biosynthetic process"/>
    <property type="evidence" value="ECO:0007669"/>
    <property type="project" value="UniProtKB-UniRule"/>
</dbReference>
<dbReference type="EC" id="2.2.1.9" evidence="10"/>
<evidence type="ECO:0000313" key="17">
    <source>
        <dbReference type="Proteomes" id="UP000004827"/>
    </source>
</evidence>
<evidence type="ECO:0000256" key="4">
    <source>
        <dbReference type="ARBA" id="ARBA00022679"/>
    </source>
</evidence>
<accession>D2YGK3</accession>
<dbReference type="PANTHER" id="PTHR42916">
    <property type="entry name" value="2-SUCCINYL-5-ENOLPYRUVYL-6-HYDROXY-3-CYCLOHEXENE-1-CARBOXYLATE SYNTHASE"/>
    <property type="match status" value="1"/>
</dbReference>
<evidence type="ECO:0000259" key="12">
    <source>
        <dbReference type="Pfam" id="PF00425"/>
    </source>
</evidence>
<dbReference type="Pfam" id="PF00425">
    <property type="entry name" value="Chorismate_bind"/>
    <property type="match status" value="1"/>
</dbReference>
<organism evidence="16 17">
    <name type="scientific">Vibrio mimicus VM603</name>
    <dbReference type="NCBI Taxonomy" id="671074"/>
    <lineage>
        <taxon>Bacteria</taxon>
        <taxon>Pseudomonadati</taxon>
        <taxon>Pseudomonadota</taxon>
        <taxon>Gammaproteobacteria</taxon>
        <taxon>Vibrionales</taxon>
        <taxon>Vibrionaceae</taxon>
        <taxon>Vibrio</taxon>
    </lineage>
</organism>
<feature type="active site" description="Proton donor" evidence="11">
    <location>
        <position position="224"/>
    </location>
</feature>
<dbReference type="GO" id="GO:0008909">
    <property type="term" value="F:isochorismate synthase activity"/>
    <property type="evidence" value="ECO:0007669"/>
    <property type="project" value="UniProtKB-UniRule"/>
</dbReference>
<dbReference type="Gene3D" id="3.40.50.970">
    <property type="match status" value="2"/>
</dbReference>
<feature type="active site" description="Proton acceptor" evidence="11">
    <location>
        <position position="174"/>
    </location>
</feature>
<dbReference type="SUPFAM" id="SSF52518">
    <property type="entry name" value="Thiamin diphosphate-binding fold (THDP-binding)"/>
    <property type="match status" value="2"/>
</dbReference>
<evidence type="ECO:0000256" key="10">
    <source>
        <dbReference type="HAMAP-Rule" id="MF_01659"/>
    </source>
</evidence>
<evidence type="ECO:0000256" key="7">
    <source>
        <dbReference type="ARBA" id="ARBA00023052"/>
    </source>
</evidence>
<dbReference type="UniPathway" id="UPA01057">
    <property type="reaction ID" value="UER00163"/>
</dbReference>
<comment type="pathway">
    <text evidence="10">Quinol/quinone metabolism; 1,4-dihydroxy-2-naphthoate biosynthesis; 1,4-dihydroxy-2-naphthoate from chorismate: step 2/7.</text>
</comment>
<dbReference type="EC" id="5.4.4.2" evidence="11"/>
<keyword evidence="3 10" id="KW-0474">Menaquinone biosynthesis</keyword>
<dbReference type="InterPro" id="IPR034681">
    <property type="entry name" value="MenF"/>
</dbReference>
<dbReference type="Pfam" id="PF16582">
    <property type="entry name" value="TPP_enzyme_M_2"/>
    <property type="match status" value="1"/>
</dbReference>
<comment type="catalytic activity">
    <reaction evidence="1 11">
        <text>chorismate = isochorismate</text>
        <dbReference type="Rhea" id="RHEA:18985"/>
        <dbReference type="ChEBI" id="CHEBI:29748"/>
        <dbReference type="ChEBI" id="CHEBI:29780"/>
        <dbReference type="EC" id="5.4.4.2"/>
    </reaction>
</comment>
<dbReference type="SUPFAM" id="SSF56322">
    <property type="entry name" value="ADC synthase"/>
    <property type="match status" value="1"/>
</dbReference>
<comment type="similarity">
    <text evidence="10">Belongs to the TPP enzyme family. MenD subfamily.</text>
</comment>
<keyword evidence="9 11" id="KW-0413">Isomerase</keyword>
<dbReference type="GO" id="GO:0000287">
    <property type="term" value="F:magnesium ion binding"/>
    <property type="evidence" value="ECO:0007669"/>
    <property type="project" value="UniProtKB-UniRule"/>
</dbReference>
<feature type="domain" description="Thiamine pyrophosphate enzyme N-terminal TPP-binding" evidence="14">
    <location>
        <begin position="438"/>
        <end position="545"/>
    </location>
</feature>